<evidence type="ECO:0000313" key="8">
    <source>
        <dbReference type="EMBL" id="SDD99273.1"/>
    </source>
</evidence>
<dbReference type="InterPro" id="IPR016039">
    <property type="entry name" value="Thiolase-like"/>
</dbReference>
<feature type="domain" description="Carrier" evidence="5">
    <location>
        <begin position="5"/>
        <end position="82"/>
    </location>
</feature>
<dbReference type="SUPFAM" id="SSF47336">
    <property type="entry name" value="ACP-like"/>
    <property type="match status" value="3"/>
</dbReference>
<dbReference type="GO" id="GO:0005737">
    <property type="term" value="C:cytoplasm"/>
    <property type="evidence" value="ECO:0007669"/>
    <property type="project" value="TreeGrafter"/>
</dbReference>
<dbReference type="CDD" id="cd08955">
    <property type="entry name" value="KR_2_FAS_SDR_x"/>
    <property type="match status" value="1"/>
</dbReference>
<feature type="region of interest" description="N-terminal hotdog fold" evidence="4">
    <location>
        <begin position="970"/>
        <end position="1087"/>
    </location>
</feature>
<dbReference type="SUPFAM" id="SSF53901">
    <property type="entry name" value="Thiolase-like"/>
    <property type="match status" value="1"/>
</dbReference>
<dbReference type="GO" id="GO:0004312">
    <property type="term" value="F:fatty acid synthase activity"/>
    <property type="evidence" value="ECO:0007669"/>
    <property type="project" value="TreeGrafter"/>
</dbReference>
<dbReference type="InterPro" id="IPR001227">
    <property type="entry name" value="Ac_transferase_dom_sf"/>
</dbReference>
<dbReference type="InterPro" id="IPR014031">
    <property type="entry name" value="Ketoacyl_synth_C"/>
</dbReference>
<evidence type="ECO:0000259" key="5">
    <source>
        <dbReference type="PROSITE" id="PS50075"/>
    </source>
</evidence>
<feature type="domain" description="PKS/mFAS DH" evidence="7">
    <location>
        <begin position="970"/>
        <end position="1237"/>
    </location>
</feature>
<dbReference type="SMART" id="SM00825">
    <property type="entry name" value="PKS_KS"/>
    <property type="match status" value="1"/>
</dbReference>
<organism evidence="8 9">
    <name type="scientific">Actinokineospora iranica</name>
    <dbReference type="NCBI Taxonomy" id="1271860"/>
    <lineage>
        <taxon>Bacteria</taxon>
        <taxon>Bacillati</taxon>
        <taxon>Actinomycetota</taxon>
        <taxon>Actinomycetes</taxon>
        <taxon>Pseudonocardiales</taxon>
        <taxon>Pseudonocardiaceae</taxon>
        <taxon>Actinokineospora</taxon>
    </lineage>
</organism>
<dbReference type="SMART" id="SM01294">
    <property type="entry name" value="PKS_PP_betabranch"/>
    <property type="match status" value="1"/>
</dbReference>
<dbReference type="InterPro" id="IPR020807">
    <property type="entry name" value="PKS_DH"/>
</dbReference>
<evidence type="ECO:0000256" key="1">
    <source>
        <dbReference type="ARBA" id="ARBA00022450"/>
    </source>
</evidence>
<feature type="domain" description="Ketosynthase family 3 (KS3)" evidence="6">
    <location>
        <begin position="96"/>
        <end position="514"/>
    </location>
</feature>
<dbReference type="Gene3D" id="3.10.129.110">
    <property type="entry name" value="Polyketide synthase dehydratase"/>
    <property type="match status" value="1"/>
</dbReference>
<dbReference type="InterPro" id="IPR014030">
    <property type="entry name" value="Ketoacyl_synth_N"/>
</dbReference>
<sequence>MNSDDEVRDLIDWLIERVAKTAGLAPAAIDPERSLHEYGLSSRDMVGLIGELGAHAGRTLPPTFGYQHPTVAALAAAVADARPAAVLGRGSAPAPGEPIAVVGIGCRLPGGIDSPAAFWDLLIRGEDAIGTRPDGRWRGPDHVLDDLPAAGGYLDDVAGFDAAFFGITPREAAVMDPQQRIVLEVAWAALEHAGIAPGTLRGTRTGVYMGVSATEYGMFTMGDVAGIDAWSGTGAAASVIANRLSYLLDLRGPSMVVDTACSSSLVAVHHAVQGLRRGEADAAIVGGVNLMLTPGVTANFDSAGVLAPDGRCKAFDAAADGIVRGEGCGVVVLRRLSDARANGDRVLALINGSATNSDGRSNGMMAPNPDAQEALLAEVYPAAEIDPATVDYVEAHGTGTLLGDPIEAGALGAVLGTGRGAGRPLLIGSVKTNLGHLEGAAGIVGLIKVVLSLTHGRIPASLHFDKPNPHIDFDAMNLRVTAEGTPWPRYSGLAYAGVSAFGFGGSNAHVVLEEWPTAPAPRAVDTDRPEVFALSAASAESLRTRAADLADWLESPAGLRAPLPDVAGVLVNRRDHLAVRAAVVGAGRAAAVEGLRALAAGTPSSTVVSGGPVRGRGPVFVFSGFGSYWQGMGRELLDEPAFRAAVDELEPLFVAEAGFSLREVLACAEPVGFAVAAPALYGTQIALAALWRAHGVRPSAVLGHSVGEVAAAVVAGALDQAQGLRVVLVRTALLAGIESGGEGAMAVLELSEAEFADLAERFPGVEIAVHASPEQCTVTGPAAAVADLVAHVEGLGRLARKLAVGGAGHAPTVDPYLDGFRADLVGLAPAEPVTPCFSSVLDDPTDRPAFDADYWAANLRRPVRFTQAVAAALAAGHTTFLEISPHPIALTGVEQTAAARGATALAIPTLRRDTGVAEWLRAVAALHVGGDSAAIAARYPSAPVLDLPGPVWRHERHWAPDPAPAAGAGHPLLGAHVELPDDGTHVWQADLSADPLPWLADHRAYGVVVLPGTAFLELALSAGRSALGTTAVEVVDLELAEFLALGQATTLSTTLDSAGRVTVRSRSADGAWTTHATATVRAAAADPLGELPAAGAGEPLDLYAAFAASGQDYGPAFRGLSAVVAEPGWASAQVRLPAEAGGHRRFALHPALADACLHALAAAVFGLPGTHGRYVPTAIGRARVVGDPARGVRCVATMGVADSRTLLGTVWLLDVDGQVLVELSDVRAAALGQTPGAWPELAVERRWDAAPLPVAAAAEPRSWVLVEGDVLDEPALPDLADELVATGDDVRAADLDTLVESLRDKPSGVVLVAGPPARYRDPARAEALVHTVARVVAVLAESGATPPRLWLATTGATAVDGEPGEPGLACLRGLVRVLAFEHPELRATLVDLDAESGAPAAAAEVRADRDDDEVLWRHGRRLRARLAAASVEAADPDQPLVRDGAYVITGGLGELGRLVAAWLAEAGATRIVLAGRTHRPEVDDLVRSANAQVEVVLGDLAEPGFADRLVSHAQRDGVPLRGVVHAAGVLDDQPAALLTEAAIARVWRPKALGGLRLHEATAAIPLDWWVAFSSIAGLVGSPGQAAYATANAWLDALVDSRRAAGLPAVTVNWGAWAGESGESRANAVLAELEPEQGMAALAGLLAHDRSGVGVARLDIPRTLALFPDLGRRPFLAGLAGGAAADEPTGWAGLAALRSLPDPRTAVLDHLVTGLAALIGAAPESVDRSAPLTGLGLDSLMAMRLRAGVQRDFETTLPVSLLLRGASLREVADHIADELGLPAALAPVSVPTDTDPLVADPAAAEPAPVIGPRDPTERWLALVWTDALGSEPAGVHRSFYDLGGDDAAVRRVHDAVSTRLADAAPPVATLFARPTIAAMADLLRAEVEGATDGVLNTLRATGNGVPLLLFHPAGGPTSVYHPLVSELPEGFPVYGFERLDDESTVEGKAHRYLEMLREIQPVGPYRLGGWSFGGCLAYEVAHLLTELGERVEQVVLIDTILPLRGDEPESDRLLLDRFDRFAEHVEQTYGVTLDLSALPTLPEDDQIGYVIDRLAALPQMGEAVLRHQYTSYVDARVAERYRPRPYSGRVVLLRAMDPHPLTTTLDPRYLRTDDTLGWDELCSDLHVVRVPGDHLTMIDPPRVSTLARHLARTLASPVRV</sequence>
<reference evidence="9" key="1">
    <citation type="submission" date="2016-10" db="EMBL/GenBank/DDBJ databases">
        <authorList>
            <person name="Varghese N."/>
            <person name="Submissions S."/>
        </authorList>
    </citation>
    <scope>NUCLEOTIDE SEQUENCE [LARGE SCALE GENOMIC DNA]</scope>
    <source>
        <strain evidence="9">IBRC-M 10403</strain>
    </source>
</reference>
<dbReference type="SMART" id="SM00826">
    <property type="entry name" value="PKS_DH"/>
    <property type="match status" value="1"/>
</dbReference>
<evidence type="ECO:0000259" key="7">
    <source>
        <dbReference type="PROSITE" id="PS52019"/>
    </source>
</evidence>
<dbReference type="InterPro" id="IPR016036">
    <property type="entry name" value="Malonyl_transacylase_ACP-bd"/>
</dbReference>
<dbReference type="InterPro" id="IPR001031">
    <property type="entry name" value="Thioesterase"/>
</dbReference>
<gene>
    <name evidence="8" type="ORF">SAMN05216174_12717</name>
</gene>
<keyword evidence="1" id="KW-0596">Phosphopantetheine</keyword>
<dbReference type="InterPro" id="IPR050091">
    <property type="entry name" value="PKS_NRPS_Biosynth_Enz"/>
</dbReference>
<dbReference type="SUPFAM" id="SSF53474">
    <property type="entry name" value="alpha/beta-Hydrolases"/>
    <property type="match status" value="1"/>
</dbReference>
<dbReference type="SUPFAM" id="SSF51735">
    <property type="entry name" value="NAD(P)-binding Rossmann-fold domains"/>
    <property type="match status" value="2"/>
</dbReference>
<dbReference type="InterPro" id="IPR049552">
    <property type="entry name" value="PKS_DH_N"/>
</dbReference>
<dbReference type="Gene3D" id="3.40.50.1820">
    <property type="entry name" value="alpha/beta hydrolase"/>
    <property type="match status" value="1"/>
</dbReference>
<dbReference type="PANTHER" id="PTHR43775:SF37">
    <property type="entry name" value="SI:DKEY-61P9.11"/>
    <property type="match status" value="1"/>
</dbReference>
<dbReference type="RefSeq" id="WP_091457841.1">
    <property type="nucleotide sequence ID" value="NZ_FMZZ01000027.1"/>
</dbReference>
<dbReference type="Pfam" id="PF21089">
    <property type="entry name" value="PKS_DH_N"/>
    <property type="match status" value="1"/>
</dbReference>
<dbReference type="InterPro" id="IPR016035">
    <property type="entry name" value="Acyl_Trfase/lysoPLipase"/>
</dbReference>
<dbReference type="SMART" id="SM00827">
    <property type="entry name" value="PKS_AT"/>
    <property type="match status" value="1"/>
</dbReference>
<dbReference type="Gene3D" id="3.40.47.10">
    <property type="match status" value="1"/>
</dbReference>
<dbReference type="GO" id="GO:0071770">
    <property type="term" value="P:DIM/DIP cell wall layer assembly"/>
    <property type="evidence" value="ECO:0007669"/>
    <property type="project" value="TreeGrafter"/>
</dbReference>
<dbReference type="PROSITE" id="PS50075">
    <property type="entry name" value="CARRIER"/>
    <property type="match status" value="3"/>
</dbReference>
<dbReference type="InterPro" id="IPR032821">
    <property type="entry name" value="PKS_assoc"/>
</dbReference>
<evidence type="ECO:0000259" key="6">
    <source>
        <dbReference type="PROSITE" id="PS52004"/>
    </source>
</evidence>
<dbReference type="InterPro" id="IPR009081">
    <property type="entry name" value="PP-bd_ACP"/>
</dbReference>
<dbReference type="Gene3D" id="3.30.70.250">
    <property type="entry name" value="Malonyl-CoA ACP transacylase, ACP-binding"/>
    <property type="match status" value="1"/>
</dbReference>
<dbReference type="SMART" id="SM00823">
    <property type="entry name" value="PKS_PP"/>
    <property type="match status" value="3"/>
</dbReference>
<dbReference type="InterPro" id="IPR036736">
    <property type="entry name" value="ACP-like_sf"/>
</dbReference>
<dbReference type="PROSITE" id="PS00012">
    <property type="entry name" value="PHOSPHOPANTETHEINE"/>
    <property type="match status" value="1"/>
</dbReference>
<feature type="domain" description="Carrier" evidence="5">
    <location>
        <begin position="1810"/>
        <end position="1886"/>
    </location>
</feature>
<keyword evidence="2" id="KW-0597">Phosphoprotein</keyword>
<dbReference type="PROSITE" id="PS52004">
    <property type="entry name" value="KS3_2"/>
    <property type="match status" value="1"/>
</dbReference>
<dbReference type="Pfam" id="PF00109">
    <property type="entry name" value="ketoacyl-synt"/>
    <property type="match status" value="1"/>
</dbReference>
<dbReference type="CDD" id="cd00833">
    <property type="entry name" value="PKS"/>
    <property type="match status" value="1"/>
</dbReference>
<dbReference type="Pfam" id="PF08659">
    <property type="entry name" value="KR"/>
    <property type="match status" value="1"/>
</dbReference>
<dbReference type="Gene3D" id="3.40.50.720">
    <property type="entry name" value="NAD(P)-binding Rossmann-like Domain"/>
    <property type="match status" value="1"/>
</dbReference>
<proteinExistence type="predicted"/>
<dbReference type="InterPro" id="IPR006162">
    <property type="entry name" value="Ppantetheine_attach_site"/>
</dbReference>
<dbReference type="InterPro" id="IPR020802">
    <property type="entry name" value="TesA-like"/>
</dbReference>
<dbReference type="InterPro" id="IPR036291">
    <property type="entry name" value="NAD(P)-bd_dom_sf"/>
</dbReference>
<dbReference type="GO" id="GO:0005886">
    <property type="term" value="C:plasma membrane"/>
    <property type="evidence" value="ECO:0007669"/>
    <property type="project" value="TreeGrafter"/>
</dbReference>
<feature type="active site" description="Proton donor; for dehydratase activity" evidence="4">
    <location>
        <position position="1154"/>
    </location>
</feature>
<dbReference type="GO" id="GO:0006633">
    <property type="term" value="P:fatty acid biosynthetic process"/>
    <property type="evidence" value="ECO:0007669"/>
    <property type="project" value="InterPro"/>
</dbReference>
<dbReference type="SMART" id="SM00824">
    <property type="entry name" value="PKS_TE"/>
    <property type="match status" value="1"/>
</dbReference>
<dbReference type="InterPro" id="IPR018201">
    <property type="entry name" value="Ketoacyl_synth_AS"/>
</dbReference>
<keyword evidence="9" id="KW-1185">Reference proteome</keyword>
<dbReference type="FunFam" id="3.40.47.10:FF:000019">
    <property type="entry name" value="Polyketide synthase type I"/>
    <property type="match status" value="1"/>
</dbReference>
<evidence type="ECO:0000313" key="9">
    <source>
        <dbReference type="Proteomes" id="UP000199501"/>
    </source>
</evidence>
<dbReference type="Pfam" id="PF00698">
    <property type="entry name" value="Acyl_transf_1"/>
    <property type="match status" value="1"/>
</dbReference>
<feature type="active site" description="Proton acceptor; for dehydratase activity" evidence="4">
    <location>
        <position position="1002"/>
    </location>
</feature>
<dbReference type="Proteomes" id="UP000199501">
    <property type="component" value="Unassembled WGS sequence"/>
</dbReference>
<dbReference type="Gene3D" id="1.10.1200.10">
    <property type="entry name" value="ACP-like"/>
    <property type="match status" value="3"/>
</dbReference>
<protein>
    <submittedName>
        <fullName evidence="8">Phthiocerol/phenolphthiocerol synthesis type-I polyketide synthase D</fullName>
    </submittedName>
</protein>
<dbReference type="SUPFAM" id="SSF52151">
    <property type="entry name" value="FabD/lysophospholipase-like"/>
    <property type="match status" value="1"/>
</dbReference>
<dbReference type="GO" id="GO:0031177">
    <property type="term" value="F:phosphopantetheine binding"/>
    <property type="evidence" value="ECO:0007669"/>
    <property type="project" value="InterPro"/>
</dbReference>
<dbReference type="EMBL" id="FMZZ01000027">
    <property type="protein sequence ID" value="SDD99273.1"/>
    <property type="molecule type" value="Genomic_DNA"/>
</dbReference>
<evidence type="ECO:0000256" key="3">
    <source>
        <dbReference type="ARBA" id="ARBA00022679"/>
    </source>
</evidence>
<dbReference type="InterPro" id="IPR013968">
    <property type="entry name" value="PKS_KR"/>
</dbReference>
<dbReference type="InterPro" id="IPR020806">
    <property type="entry name" value="PKS_PP-bd"/>
</dbReference>
<dbReference type="PROSITE" id="PS00606">
    <property type="entry name" value="KS3_1"/>
    <property type="match status" value="1"/>
</dbReference>
<dbReference type="OrthoDB" id="9778690at2"/>
<accession>A0A1G6ZAD6</accession>
<keyword evidence="3" id="KW-0808">Transferase</keyword>
<feature type="region of interest" description="C-terminal hotdog fold" evidence="4">
    <location>
        <begin position="1097"/>
        <end position="1237"/>
    </location>
</feature>
<dbReference type="Pfam" id="PF14765">
    <property type="entry name" value="PS-DH"/>
    <property type="match status" value="1"/>
</dbReference>
<dbReference type="InterPro" id="IPR049551">
    <property type="entry name" value="PKS_DH_C"/>
</dbReference>
<dbReference type="STRING" id="1271860.SAMN05216174_12717"/>
<evidence type="ECO:0000256" key="4">
    <source>
        <dbReference type="PROSITE-ProRule" id="PRU01363"/>
    </source>
</evidence>
<dbReference type="InterPro" id="IPR049900">
    <property type="entry name" value="PKS_mFAS_DH"/>
</dbReference>
<dbReference type="PROSITE" id="PS52019">
    <property type="entry name" value="PKS_MFAS_DH"/>
    <property type="match status" value="1"/>
</dbReference>
<dbReference type="SMART" id="SM00822">
    <property type="entry name" value="PKS_KR"/>
    <property type="match status" value="1"/>
</dbReference>
<dbReference type="InterPro" id="IPR029058">
    <property type="entry name" value="AB_hydrolase_fold"/>
</dbReference>
<name>A0A1G6ZAD6_9PSEU</name>
<dbReference type="SUPFAM" id="SSF55048">
    <property type="entry name" value="Probable ACP-binding domain of malonyl-CoA ACP transacylase"/>
    <property type="match status" value="1"/>
</dbReference>
<dbReference type="Pfam" id="PF00550">
    <property type="entry name" value="PP-binding"/>
    <property type="match status" value="2"/>
</dbReference>
<dbReference type="InterPro" id="IPR042104">
    <property type="entry name" value="PKS_dehydratase_sf"/>
</dbReference>
<dbReference type="InterPro" id="IPR014043">
    <property type="entry name" value="Acyl_transferase_dom"/>
</dbReference>
<dbReference type="Gene3D" id="3.40.366.10">
    <property type="entry name" value="Malonyl-Coenzyme A Acyl Carrier Protein, domain 2"/>
    <property type="match status" value="1"/>
</dbReference>
<dbReference type="InterPro" id="IPR020841">
    <property type="entry name" value="PKS_Beta-ketoAc_synthase_dom"/>
</dbReference>
<evidence type="ECO:0000256" key="2">
    <source>
        <dbReference type="ARBA" id="ARBA00022553"/>
    </source>
</evidence>
<dbReference type="Pfam" id="PF02801">
    <property type="entry name" value="Ketoacyl-synt_C"/>
    <property type="match status" value="1"/>
</dbReference>
<dbReference type="Pfam" id="PF16197">
    <property type="entry name" value="KAsynt_C_assoc"/>
    <property type="match status" value="1"/>
</dbReference>
<dbReference type="GO" id="GO:0004315">
    <property type="term" value="F:3-oxoacyl-[acyl-carrier-protein] synthase activity"/>
    <property type="evidence" value="ECO:0007669"/>
    <property type="project" value="InterPro"/>
</dbReference>
<dbReference type="Pfam" id="PF00975">
    <property type="entry name" value="Thioesterase"/>
    <property type="match status" value="1"/>
</dbReference>
<dbReference type="PANTHER" id="PTHR43775">
    <property type="entry name" value="FATTY ACID SYNTHASE"/>
    <property type="match status" value="1"/>
</dbReference>
<feature type="domain" description="Carrier" evidence="5">
    <location>
        <begin position="1701"/>
        <end position="1778"/>
    </location>
</feature>
<dbReference type="InterPro" id="IPR057326">
    <property type="entry name" value="KR_dom"/>
</dbReference>